<gene>
    <name evidence="2" type="ORF">DXZ20_10435</name>
</gene>
<evidence type="ECO:0000259" key="1">
    <source>
        <dbReference type="Pfam" id="PF12973"/>
    </source>
</evidence>
<dbReference type="Gene3D" id="2.60.120.10">
    <property type="entry name" value="Jelly Rolls"/>
    <property type="match status" value="1"/>
</dbReference>
<accession>A0A6M0RK90</accession>
<dbReference type="AlphaFoldDB" id="A0A6M0RK90"/>
<reference evidence="2 3" key="1">
    <citation type="journal article" date="2020" name="Microb. Ecol.">
        <title>Ecogenomics of the Marine Benthic Filamentous Cyanobacterium Adonisia.</title>
        <authorList>
            <person name="Walter J.M."/>
            <person name="Coutinho F.H."/>
            <person name="Leomil L."/>
            <person name="Hargreaves P.I."/>
            <person name="Campeao M.E."/>
            <person name="Vieira V.V."/>
            <person name="Silva B.S."/>
            <person name="Fistarol G.O."/>
            <person name="Salomon P.S."/>
            <person name="Sawabe T."/>
            <person name="Mino S."/>
            <person name="Hosokawa M."/>
            <person name="Miyashita H."/>
            <person name="Maruyama F."/>
            <person name="van Verk M.C."/>
            <person name="Dutilh B.E."/>
            <person name="Thompson C.C."/>
            <person name="Thompson F.L."/>
        </authorList>
    </citation>
    <scope>NUCLEOTIDE SEQUENCE [LARGE SCALE GENOMIC DNA]</scope>
    <source>
        <strain evidence="2 3">CCMR0081</strain>
    </source>
</reference>
<dbReference type="EMBL" id="QXHD01000004">
    <property type="protein sequence ID" value="NEZ56081.1"/>
    <property type="molecule type" value="Genomic_DNA"/>
</dbReference>
<dbReference type="Pfam" id="PF12973">
    <property type="entry name" value="Cupin_7"/>
    <property type="match status" value="1"/>
</dbReference>
<comment type="caution">
    <text evidence="2">The sequence shown here is derived from an EMBL/GenBank/DDBJ whole genome shotgun (WGS) entry which is preliminary data.</text>
</comment>
<proteinExistence type="predicted"/>
<dbReference type="RefSeq" id="WP_163698011.1">
    <property type="nucleotide sequence ID" value="NZ_QXHD01000004.1"/>
</dbReference>
<sequence length="202" mass="22041">MTSPERYQNADAAALYALDALEADERRQFEQALLDSVELEQEVRGCEEVAANLAYGASPVPMAADLKDRLFQRIAQQSIGPSSDLVELLDLPIAELKHQAAELDWALMPGNSGAEIAMWRVDDCDREVAFFVRKATGGLFPNHAHASGETVLVLDGDFVVDHQVYRSGECVSSPGNTSHQPKTLNGCLLFCVSSMDDDILES</sequence>
<dbReference type="Gene3D" id="1.10.10.1320">
    <property type="entry name" value="Anti-sigma factor, zinc-finger domain"/>
    <property type="match status" value="1"/>
</dbReference>
<name>A0A6M0RK90_9CYAN</name>
<dbReference type="InterPro" id="IPR025979">
    <property type="entry name" value="ChrR-like_cupin_dom"/>
</dbReference>
<keyword evidence="3" id="KW-1185">Reference proteome</keyword>
<dbReference type="InterPro" id="IPR011051">
    <property type="entry name" value="RmlC_Cupin_sf"/>
</dbReference>
<feature type="domain" description="ChrR-like cupin" evidence="1">
    <location>
        <begin position="99"/>
        <end position="191"/>
    </location>
</feature>
<dbReference type="InterPro" id="IPR014710">
    <property type="entry name" value="RmlC-like_jellyroll"/>
</dbReference>
<dbReference type="SUPFAM" id="SSF51182">
    <property type="entry name" value="RmlC-like cupins"/>
    <property type="match status" value="1"/>
</dbReference>
<evidence type="ECO:0000313" key="2">
    <source>
        <dbReference type="EMBL" id="NEZ56081.1"/>
    </source>
</evidence>
<organism evidence="2 3">
    <name type="scientific">Adonisia turfae CCMR0081</name>
    <dbReference type="NCBI Taxonomy" id="2292702"/>
    <lineage>
        <taxon>Bacteria</taxon>
        <taxon>Bacillati</taxon>
        <taxon>Cyanobacteriota</taxon>
        <taxon>Adonisia</taxon>
        <taxon>Adonisia turfae</taxon>
    </lineage>
</organism>
<dbReference type="Proteomes" id="UP000481033">
    <property type="component" value="Unassembled WGS sequence"/>
</dbReference>
<evidence type="ECO:0000313" key="3">
    <source>
        <dbReference type="Proteomes" id="UP000481033"/>
    </source>
</evidence>
<protein>
    <submittedName>
        <fullName evidence="2">Anti-sigma factor</fullName>
    </submittedName>
</protein>
<dbReference type="InterPro" id="IPR041916">
    <property type="entry name" value="Anti_sigma_zinc_sf"/>
</dbReference>